<feature type="compositionally biased region" description="Low complexity" evidence="1">
    <location>
        <begin position="45"/>
        <end position="57"/>
    </location>
</feature>
<feature type="compositionally biased region" description="Basic and acidic residues" evidence="1">
    <location>
        <begin position="148"/>
        <end position="159"/>
    </location>
</feature>
<feature type="region of interest" description="Disordered" evidence="1">
    <location>
        <begin position="1"/>
        <end position="159"/>
    </location>
</feature>
<organism evidence="2 3">
    <name type="scientific">Phialocephala subalpina</name>
    <dbReference type="NCBI Taxonomy" id="576137"/>
    <lineage>
        <taxon>Eukaryota</taxon>
        <taxon>Fungi</taxon>
        <taxon>Dikarya</taxon>
        <taxon>Ascomycota</taxon>
        <taxon>Pezizomycotina</taxon>
        <taxon>Leotiomycetes</taxon>
        <taxon>Helotiales</taxon>
        <taxon>Mollisiaceae</taxon>
        <taxon>Phialocephala</taxon>
        <taxon>Phialocephala fortinii species complex</taxon>
    </lineage>
</organism>
<dbReference type="Proteomes" id="UP000184330">
    <property type="component" value="Unassembled WGS sequence"/>
</dbReference>
<dbReference type="OrthoDB" id="5416172at2759"/>
<evidence type="ECO:0000313" key="3">
    <source>
        <dbReference type="Proteomes" id="UP000184330"/>
    </source>
</evidence>
<feature type="compositionally biased region" description="Basic and acidic residues" evidence="1">
    <location>
        <begin position="101"/>
        <end position="121"/>
    </location>
</feature>
<dbReference type="EMBL" id="FJOG01000025">
    <property type="protein sequence ID" value="CZR63960.1"/>
    <property type="molecule type" value="Genomic_DNA"/>
</dbReference>
<evidence type="ECO:0000313" key="2">
    <source>
        <dbReference type="EMBL" id="CZR63960.1"/>
    </source>
</evidence>
<reference evidence="2 3" key="1">
    <citation type="submission" date="2016-03" db="EMBL/GenBank/DDBJ databases">
        <authorList>
            <person name="Ploux O."/>
        </authorList>
    </citation>
    <scope>NUCLEOTIDE SEQUENCE [LARGE SCALE GENOMIC DNA]</scope>
    <source>
        <strain evidence="2 3">UAMH 11012</strain>
    </source>
</reference>
<gene>
    <name evidence="2" type="ORF">PAC_13857</name>
</gene>
<name>A0A1L7XFZ5_9HELO</name>
<sequence>MASDPHQGGDLFDMAKDGTSIPNDAGKQNLIPSKSRPGEGEGTVNANSSSLAGAASNPTDISRGVRDMGATGEVETGTGDQLPGAVESKRLHYGANGPLSKGHDRYDKHSRQKESDLERYAEPGPGVDLQPSEDGIARNENLPDEEVDRIVDSRERKQT</sequence>
<proteinExistence type="predicted"/>
<dbReference type="AlphaFoldDB" id="A0A1L7XFZ5"/>
<accession>A0A1L7XFZ5</accession>
<keyword evidence="3" id="KW-1185">Reference proteome</keyword>
<protein>
    <submittedName>
        <fullName evidence="2">Uncharacterized protein</fullName>
    </submittedName>
</protein>
<evidence type="ECO:0000256" key="1">
    <source>
        <dbReference type="SAM" id="MobiDB-lite"/>
    </source>
</evidence>